<dbReference type="AlphaFoldDB" id="A0AA39MQ49"/>
<gene>
    <name evidence="1" type="ORF">EV420DRAFT_1649695</name>
</gene>
<dbReference type="EMBL" id="JAUEPS010000064">
    <property type="protein sequence ID" value="KAK0442532.1"/>
    <property type="molecule type" value="Genomic_DNA"/>
</dbReference>
<name>A0AA39MQ49_ARMTA</name>
<dbReference type="GeneID" id="85361894"/>
<keyword evidence="2" id="KW-1185">Reference proteome</keyword>
<evidence type="ECO:0000313" key="2">
    <source>
        <dbReference type="Proteomes" id="UP001175211"/>
    </source>
</evidence>
<accession>A0AA39MQ49</accession>
<evidence type="ECO:0000313" key="1">
    <source>
        <dbReference type="EMBL" id="KAK0442532.1"/>
    </source>
</evidence>
<organism evidence="1 2">
    <name type="scientific">Armillaria tabescens</name>
    <name type="common">Ringless honey mushroom</name>
    <name type="synonym">Agaricus tabescens</name>
    <dbReference type="NCBI Taxonomy" id="1929756"/>
    <lineage>
        <taxon>Eukaryota</taxon>
        <taxon>Fungi</taxon>
        <taxon>Dikarya</taxon>
        <taxon>Basidiomycota</taxon>
        <taxon>Agaricomycotina</taxon>
        <taxon>Agaricomycetes</taxon>
        <taxon>Agaricomycetidae</taxon>
        <taxon>Agaricales</taxon>
        <taxon>Marasmiineae</taxon>
        <taxon>Physalacriaceae</taxon>
        <taxon>Desarmillaria</taxon>
    </lineage>
</organism>
<reference evidence="1" key="1">
    <citation type="submission" date="2023-06" db="EMBL/GenBank/DDBJ databases">
        <authorList>
            <consortium name="Lawrence Berkeley National Laboratory"/>
            <person name="Ahrendt S."/>
            <person name="Sahu N."/>
            <person name="Indic B."/>
            <person name="Wong-Bajracharya J."/>
            <person name="Merenyi Z."/>
            <person name="Ke H.-M."/>
            <person name="Monk M."/>
            <person name="Kocsube S."/>
            <person name="Drula E."/>
            <person name="Lipzen A."/>
            <person name="Balint B."/>
            <person name="Henrissat B."/>
            <person name="Andreopoulos B."/>
            <person name="Martin F.M."/>
            <person name="Harder C.B."/>
            <person name="Rigling D."/>
            <person name="Ford K.L."/>
            <person name="Foster G.D."/>
            <person name="Pangilinan J."/>
            <person name="Papanicolaou A."/>
            <person name="Barry K."/>
            <person name="LaButti K."/>
            <person name="Viragh M."/>
            <person name="Koriabine M."/>
            <person name="Yan M."/>
            <person name="Riley R."/>
            <person name="Champramary S."/>
            <person name="Plett K.L."/>
            <person name="Tsai I.J."/>
            <person name="Slot J."/>
            <person name="Sipos G."/>
            <person name="Plett J."/>
            <person name="Nagy L.G."/>
            <person name="Grigoriev I.V."/>
        </authorList>
    </citation>
    <scope>NUCLEOTIDE SEQUENCE</scope>
    <source>
        <strain evidence="1">CCBAS 213</strain>
    </source>
</reference>
<sequence>MATLPPELIDAIVDETQNDETAKPWERWRSLLACSLANRSFVPRARKYLFRSLILTTGKRCHEFYGICQSCPVDIPSLVESLCIDNERLDSVDSDDTFPHLISSFVNMKSIHLRCFEWDDVKDTARQALASHAFHSISFDVCQFANSALLCSFISGSAGTLRHLSFARCDVDGSSPTFCWGEACDRAFDCLRAGKGGVLDICIDTREDIPCVQAFLDRTTVPPNELKISHLRRSRFTNLLGSDWIALPLRLGSVRSVTIVMDDCPDRHQANFLVFFWWISNFRLCRPGCGLERVKFSVGRLAVHPWKDLDDSLAAVKSLRFFEVEVVLLDGQHVDELIAVKVEIQHQLPRLIMRNVAQVRLCEPSSPMVLRGVHGVLGPFSSSEQ</sequence>
<comment type="caution">
    <text evidence="1">The sequence shown here is derived from an EMBL/GenBank/DDBJ whole genome shotgun (WGS) entry which is preliminary data.</text>
</comment>
<protein>
    <submittedName>
        <fullName evidence="1">Uncharacterized protein</fullName>
    </submittedName>
</protein>
<dbReference type="RefSeq" id="XP_060324350.1">
    <property type="nucleotide sequence ID" value="XM_060478346.1"/>
</dbReference>
<proteinExistence type="predicted"/>
<dbReference type="Proteomes" id="UP001175211">
    <property type="component" value="Unassembled WGS sequence"/>
</dbReference>